<evidence type="ECO:0000313" key="9">
    <source>
        <dbReference type="EMBL" id="MBS2546567.1"/>
    </source>
</evidence>
<feature type="region of interest" description="Disordered" evidence="6">
    <location>
        <begin position="79"/>
        <end position="106"/>
    </location>
</feature>
<dbReference type="Proteomes" id="UP000730482">
    <property type="component" value="Unassembled WGS sequence"/>
</dbReference>
<dbReference type="PIRSF" id="PIRSF005536">
    <property type="entry name" value="Agal"/>
    <property type="match status" value="1"/>
</dbReference>
<dbReference type="Gene3D" id="3.20.20.70">
    <property type="entry name" value="Aldolase class I"/>
    <property type="match status" value="1"/>
</dbReference>
<comment type="similarity">
    <text evidence="5">Belongs to the glycosyl hydrolase.</text>
</comment>
<evidence type="ECO:0000259" key="8">
    <source>
        <dbReference type="Pfam" id="PF16875"/>
    </source>
</evidence>
<dbReference type="InterPro" id="IPR013780">
    <property type="entry name" value="Glyco_hydro_b"/>
</dbReference>
<dbReference type="SUPFAM" id="SSF51445">
    <property type="entry name" value="(Trans)glycosidases"/>
    <property type="match status" value="1"/>
</dbReference>
<evidence type="ECO:0000256" key="1">
    <source>
        <dbReference type="ARBA" id="ARBA00001255"/>
    </source>
</evidence>
<reference evidence="9 10" key="1">
    <citation type="submission" date="2020-02" db="EMBL/GenBank/DDBJ databases">
        <title>Acidophilic actinobacteria isolated from forest soil.</title>
        <authorList>
            <person name="Golinska P."/>
        </authorList>
    </citation>
    <scope>NUCLEOTIDE SEQUENCE [LARGE SCALE GENOMIC DNA]</scope>
    <source>
        <strain evidence="9 10">NL8</strain>
    </source>
</reference>
<keyword evidence="3 5" id="KW-0378">Hydrolase</keyword>
<feature type="domain" description="Glycosyl hydrolase family 36 C-terminal" evidence="7">
    <location>
        <begin position="694"/>
        <end position="768"/>
    </location>
</feature>
<dbReference type="Pfam" id="PF16875">
    <property type="entry name" value="Glyco_hydro_36N"/>
    <property type="match status" value="1"/>
</dbReference>
<dbReference type="PRINTS" id="PR00743">
    <property type="entry name" value="GLHYDRLASE36"/>
</dbReference>
<evidence type="ECO:0000259" key="7">
    <source>
        <dbReference type="Pfam" id="PF16874"/>
    </source>
</evidence>
<dbReference type="InterPro" id="IPR002252">
    <property type="entry name" value="Glyco_hydro_36"/>
</dbReference>
<keyword evidence="10" id="KW-1185">Reference proteome</keyword>
<evidence type="ECO:0000256" key="5">
    <source>
        <dbReference type="PIRNR" id="PIRNR005536"/>
    </source>
</evidence>
<dbReference type="Gene3D" id="2.70.98.60">
    <property type="entry name" value="alpha-galactosidase from lactobacil brevis"/>
    <property type="match status" value="1"/>
</dbReference>
<comment type="caution">
    <text evidence="9">The sequence shown here is derived from an EMBL/GenBank/DDBJ whole genome shotgun (WGS) entry which is preliminary data.</text>
</comment>
<organism evidence="9 10">
    <name type="scientific">Catenulispora pinistramenti</name>
    <dbReference type="NCBI Taxonomy" id="2705254"/>
    <lineage>
        <taxon>Bacteria</taxon>
        <taxon>Bacillati</taxon>
        <taxon>Actinomycetota</taxon>
        <taxon>Actinomycetes</taxon>
        <taxon>Catenulisporales</taxon>
        <taxon>Catenulisporaceae</taxon>
        <taxon>Catenulispora</taxon>
    </lineage>
</organism>
<evidence type="ECO:0000256" key="4">
    <source>
        <dbReference type="ARBA" id="ARBA00023295"/>
    </source>
</evidence>
<evidence type="ECO:0000256" key="3">
    <source>
        <dbReference type="ARBA" id="ARBA00022801"/>
    </source>
</evidence>
<evidence type="ECO:0000313" key="10">
    <source>
        <dbReference type="Proteomes" id="UP000730482"/>
    </source>
</evidence>
<feature type="domain" description="Glycosyl hydrolase family 36 N-terminal" evidence="8">
    <location>
        <begin position="129"/>
        <end position="331"/>
    </location>
</feature>
<dbReference type="PANTHER" id="PTHR43053">
    <property type="entry name" value="GLYCOSIDASE FAMILY 31"/>
    <property type="match status" value="1"/>
</dbReference>
<dbReference type="InterPro" id="IPR050985">
    <property type="entry name" value="Alpha-glycosidase_related"/>
</dbReference>
<dbReference type="Pfam" id="PF16874">
    <property type="entry name" value="Glyco_hydro_36C"/>
    <property type="match status" value="1"/>
</dbReference>
<dbReference type="EMBL" id="JAAFYZ010000015">
    <property type="protein sequence ID" value="MBS2546567.1"/>
    <property type="molecule type" value="Genomic_DNA"/>
</dbReference>
<comment type="catalytic activity">
    <reaction evidence="1 5">
        <text>Hydrolysis of terminal, non-reducing alpha-D-galactose residues in alpha-D-galactosides, including galactose oligosaccharides, galactomannans and galactolipids.</text>
        <dbReference type="EC" id="3.2.1.22"/>
    </reaction>
</comment>
<dbReference type="InterPro" id="IPR031704">
    <property type="entry name" value="Glyco_hydro_36_N"/>
</dbReference>
<dbReference type="Pfam" id="PF02065">
    <property type="entry name" value="Melibiase"/>
    <property type="match status" value="1"/>
</dbReference>
<evidence type="ECO:0000256" key="2">
    <source>
        <dbReference type="ARBA" id="ARBA00012755"/>
    </source>
</evidence>
<dbReference type="InterPro" id="IPR038417">
    <property type="entry name" value="Alpga-gal_N_sf"/>
</dbReference>
<evidence type="ECO:0000256" key="6">
    <source>
        <dbReference type="SAM" id="MobiDB-lite"/>
    </source>
</evidence>
<accession>A0ABS5KJK0</accession>
<dbReference type="PANTHER" id="PTHR43053:SF3">
    <property type="entry name" value="ALPHA-GALACTOSIDASE C-RELATED"/>
    <property type="match status" value="1"/>
</dbReference>
<dbReference type="CDD" id="cd14791">
    <property type="entry name" value="GH36"/>
    <property type="match status" value="1"/>
</dbReference>
<proteinExistence type="inferred from homology"/>
<dbReference type="EC" id="3.2.1.22" evidence="2 5"/>
<dbReference type="RefSeq" id="WP_212008214.1">
    <property type="nucleotide sequence ID" value="NZ_JAAFYZ010000015.1"/>
</dbReference>
<keyword evidence="4 5" id="KW-0326">Glycosidase</keyword>
<protein>
    <recommendedName>
        <fullName evidence="2 5">Alpha-galactosidase</fullName>
        <ecNumber evidence="2 5">3.2.1.22</ecNumber>
    </recommendedName>
</protein>
<gene>
    <name evidence="9" type="ORF">KGQ19_06780</name>
</gene>
<dbReference type="GO" id="GO:0004557">
    <property type="term" value="F:alpha-galactosidase activity"/>
    <property type="evidence" value="ECO:0007669"/>
    <property type="project" value="UniProtKB-EC"/>
</dbReference>
<sequence>MTLIRSIPGARAWVVTAGRSCAVLRLDDRDRLLSAHWGRALGVEQAAALVGVPVAVPVAAAVAGPVGSAFGGPGGHGSSGALGSSGGHGSSVGHGSSGGIGGPAEAPGFGAVGHGGAWPFEEDVDGPLELAAGAAFQFGHAQLAVRFADGTRDLELRFVQASIADSDDSGDSAELVLSFADRHYPLAVESRHRVRRGSPVIERRLVLRHTGASGEEPISVLRADSASWTLPPLPDYRLSQVRGRWSAETRLHRSSPPFGETLLTSRRGITGHHANPWVMVDDGTAGPAHGQVFGCALAWSGSWQITVERTSADRTVVAAGFGHDGLAWSLAPGEVLTTPVSAGIWTDGGFDAASQAWHAYVLDHVLPHAAELRPVVYNSWEATGFDVSLEGQLALARQAAALGVELFVMDDGWFGSRTSDRAGLGDWWPNPDRFPDGLAPLAKGVRELGMDFGLWVEPEMVNADSDLYREHPDWVLHQPFRQRSEHRNQLVLNLARPDVAAWVHEQLDRLVAENDIGFLKWDMNRPFTEVGWPQAGADGGDLVWRRYVENLYAVLDNLRAAHPALRIEACSGGGGRLDPGMLARVDQVWTSDNTDALDRLAIQEGFAQVYPARVMSAWVTDSPNPHTGRRIPLEFRFHVAMAGVLGIGGNLAEWSEAESATAREMVAAYKRIRPVVQHGVRYAHGDAAGDLSGVEYVAADRSEAVVFIYRRERRFAQIERPVVLRGVDAAGRYRDVRSGIVHHGAVLLSRGLPMALGGGDPVSTMVHLVREG</sequence>
<feature type="compositionally biased region" description="Gly residues" evidence="6">
    <location>
        <begin position="79"/>
        <end position="102"/>
    </location>
</feature>
<dbReference type="InterPro" id="IPR031705">
    <property type="entry name" value="Glyco_hydro_36_C"/>
</dbReference>
<dbReference type="InterPro" id="IPR013785">
    <property type="entry name" value="Aldolase_TIM"/>
</dbReference>
<dbReference type="Gene3D" id="2.60.40.1180">
    <property type="entry name" value="Golgi alpha-mannosidase II"/>
    <property type="match status" value="1"/>
</dbReference>
<dbReference type="InterPro" id="IPR017853">
    <property type="entry name" value="GH"/>
</dbReference>
<name>A0ABS5KJK0_9ACTN</name>